<sequence>MPGFTLHVVCPNPAIDRLQVVARFHPYEVNRVTSVRSLPGGKGMIVCRGRGGSTRRWPRTASSAASPAR</sequence>
<dbReference type="Gene3D" id="3.40.1190.20">
    <property type="match status" value="1"/>
</dbReference>
<feature type="compositionally biased region" description="Low complexity" evidence="1">
    <location>
        <begin position="59"/>
        <end position="69"/>
    </location>
</feature>
<protein>
    <submittedName>
        <fullName evidence="2">Uncharacterized protein</fullName>
    </submittedName>
</protein>
<name>A0A810MWE1_9ACTN</name>
<accession>A0A810MWE1</accession>
<dbReference type="KEGG" id="pry:Prubr_06690"/>
<dbReference type="SUPFAM" id="SSF53613">
    <property type="entry name" value="Ribokinase-like"/>
    <property type="match status" value="1"/>
</dbReference>
<organism evidence="2 3">
    <name type="scientific">Polymorphospora rubra</name>
    <dbReference type="NCBI Taxonomy" id="338584"/>
    <lineage>
        <taxon>Bacteria</taxon>
        <taxon>Bacillati</taxon>
        <taxon>Actinomycetota</taxon>
        <taxon>Actinomycetes</taxon>
        <taxon>Micromonosporales</taxon>
        <taxon>Micromonosporaceae</taxon>
        <taxon>Polymorphospora</taxon>
    </lineage>
</organism>
<dbReference type="InterPro" id="IPR029056">
    <property type="entry name" value="Ribokinase-like"/>
</dbReference>
<dbReference type="AlphaFoldDB" id="A0A810MWE1"/>
<gene>
    <name evidence="2" type="ORF">Prubr_06690</name>
</gene>
<feature type="region of interest" description="Disordered" evidence="1">
    <location>
        <begin position="46"/>
        <end position="69"/>
    </location>
</feature>
<evidence type="ECO:0000313" key="3">
    <source>
        <dbReference type="Proteomes" id="UP000680866"/>
    </source>
</evidence>
<dbReference type="Proteomes" id="UP000680866">
    <property type="component" value="Chromosome"/>
</dbReference>
<evidence type="ECO:0000313" key="2">
    <source>
        <dbReference type="EMBL" id="BCJ63648.1"/>
    </source>
</evidence>
<dbReference type="EMBL" id="AP023359">
    <property type="protein sequence ID" value="BCJ63648.1"/>
    <property type="molecule type" value="Genomic_DNA"/>
</dbReference>
<reference evidence="2" key="1">
    <citation type="submission" date="2020-08" db="EMBL/GenBank/DDBJ databases">
        <title>Whole genome shotgun sequence of Polymorphospora rubra NBRC 101157.</title>
        <authorList>
            <person name="Komaki H."/>
            <person name="Tamura T."/>
        </authorList>
    </citation>
    <scope>NUCLEOTIDE SEQUENCE</scope>
    <source>
        <strain evidence="2">NBRC 101157</strain>
    </source>
</reference>
<keyword evidence="3" id="KW-1185">Reference proteome</keyword>
<evidence type="ECO:0000256" key="1">
    <source>
        <dbReference type="SAM" id="MobiDB-lite"/>
    </source>
</evidence>
<dbReference type="RefSeq" id="WP_212821487.1">
    <property type="nucleotide sequence ID" value="NZ_AP023359.1"/>
</dbReference>
<proteinExistence type="predicted"/>